<dbReference type="PANTHER" id="PTHR43003:SF5">
    <property type="entry name" value="DNA-3-METHYLADENINE GLYCOSYLASE"/>
    <property type="match status" value="1"/>
</dbReference>
<dbReference type="CDD" id="cd00056">
    <property type="entry name" value="ENDO3c"/>
    <property type="match status" value="1"/>
</dbReference>
<organism evidence="5">
    <name type="scientific">marine metagenome</name>
    <dbReference type="NCBI Taxonomy" id="408172"/>
    <lineage>
        <taxon>unclassified sequences</taxon>
        <taxon>metagenomes</taxon>
        <taxon>ecological metagenomes</taxon>
    </lineage>
</organism>
<dbReference type="EMBL" id="UINC01000610">
    <property type="protein sequence ID" value="SUZ58304.1"/>
    <property type="molecule type" value="Genomic_DNA"/>
</dbReference>
<evidence type="ECO:0000256" key="2">
    <source>
        <dbReference type="ARBA" id="ARBA00022763"/>
    </source>
</evidence>
<keyword evidence="2" id="KW-0227">DNA damage</keyword>
<reference evidence="5" key="1">
    <citation type="submission" date="2018-05" db="EMBL/GenBank/DDBJ databases">
        <authorList>
            <person name="Lanie J.A."/>
            <person name="Ng W.-L."/>
            <person name="Kazmierczak K.M."/>
            <person name="Andrzejewski T.M."/>
            <person name="Davidsen T.M."/>
            <person name="Wayne K.J."/>
            <person name="Tettelin H."/>
            <person name="Glass J.I."/>
            <person name="Rusch D."/>
            <person name="Podicherti R."/>
            <person name="Tsui H.-C.T."/>
            <person name="Winkler M.E."/>
        </authorList>
    </citation>
    <scope>NUCLEOTIDE SEQUENCE</scope>
</reference>
<dbReference type="GO" id="GO:0008725">
    <property type="term" value="F:DNA-3-methyladenine glycosylase activity"/>
    <property type="evidence" value="ECO:0007669"/>
    <property type="project" value="TreeGrafter"/>
</dbReference>
<keyword evidence="3" id="KW-0234">DNA repair</keyword>
<dbReference type="InterPro" id="IPR003265">
    <property type="entry name" value="HhH-GPD_domain"/>
</dbReference>
<evidence type="ECO:0000256" key="3">
    <source>
        <dbReference type="ARBA" id="ARBA00023204"/>
    </source>
</evidence>
<feature type="domain" description="HhH-GPD" evidence="4">
    <location>
        <begin position="52"/>
        <end position="207"/>
    </location>
</feature>
<sequence>MSSLVLNDRTIVDGINQLSSIDPILKHLFNGFDIPKLKIEKNYFWSLCRSIIYQQISGKAAKTISDRFLALFRSGINIQPREVLDIDINSLYSVGLSRQKASYMKNIAEAFGNKLINDENFIMMNDEEILKQLTMIKGVGKWTAEMFLIFTLRRSDVFPVTDLGVQKGFQIVYDLDELSTIEQMNEKAEKWKPYRTIVTLYLWYAVEGPFEW</sequence>
<dbReference type="Gene3D" id="1.10.340.30">
    <property type="entry name" value="Hypothetical protein, domain 2"/>
    <property type="match status" value="1"/>
</dbReference>
<evidence type="ECO:0000313" key="5">
    <source>
        <dbReference type="EMBL" id="SUZ58304.1"/>
    </source>
</evidence>
<dbReference type="PANTHER" id="PTHR43003">
    <property type="entry name" value="DNA-3-METHYLADENINE GLYCOSYLASE"/>
    <property type="match status" value="1"/>
</dbReference>
<dbReference type="SMART" id="SM00478">
    <property type="entry name" value="ENDO3c"/>
    <property type="match status" value="1"/>
</dbReference>
<proteinExistence type="inferred from homology"/>
<dbReference type="GO" id="GO:0032131">
    <property type="term" value="F:alkylated DNA binding"/>
    <property type="evidence" value="ECO:0007669"/>
    <property type="project" value="TreeGrafter"/>
</dbReference>
<name>A0A381NVW8_9ZZZZ</name>
<dbReference type="GO" id="GO:0032993">
    <property type="term" value="C:protein-DNA complex"/>
    <property type="evidence" value="ECO:0007669"/>
    <property type="project" value="TreeGrafter"/>
</dbReference>
<dbReference type="Gene3D" id="1.10.1670.40">
    <property type="match status" value="1"/>
</dbReference>
<dbReference type="GO" id="GO:0006307">
    <property type="term" value="P:DNA alkylation repair"/>
    <property type="evidence" value="ECO:0007669"/>
    <property type="project" value="TreeGrafter"/>
</dbReference>
<dbReference type="Pfam" id="PF00730">
    <property type="entry name" value="HhH-GPD"/>
    <property type="match status" value="1"/>
</dbReference>
<evidence type="ECO:0000256" key="1">
    <source>
        <dbReference type="ARBA" id="ARBA00010817"/>
    </source>
</evidence>
<protein>
    <recommendedName>
        <fullName evidence="4">HhH-GPD domain-containing protein</fullName>
    </recommendedName>
</protein>
<dbReference type="AlphaFoldDB" id="A0A381NVW8"/>
<dbReference type="InterPro" id="IPR011257">
    <property type="entry name" value="DNA_glycosylase"/>
</dbReference>
<dbReference type="GO" id="GO:0043916">
    <property type="term" value="F:DNA-7-methylguanine glycosylase activity"/>
    <property type="evidence" value="ECO:0007669"/>
    <property type="project" value="TreeGrafter"/>
</dbReference>
<accession>A0A381NVW8</accession>
<comment type="similarity">
    <text evidence="1">Belongs to the alkylbase DNA glycosidase AlkA family.</text>
</comment>
<dbReference type="InterPro" id="IPR051912">
    <property type="entry name" value="Alkylbase_DNA_Glycosylase/TA"/>
</dbReference>
<dbReference type="SUPFAM" id="SSF48150">
    <property type="entry name" value="DNA-glycosylase"/>
    <property type="match status" value="1"/>
</dbReference>
<gene>
    <name evidence="5" type="ORF">METZ01_LOCUS11158</name>
</gene>
<dbReference type="GO" id="GO:0005634">
    <property type="term" value="C:nucleus"/>
    <property type="evidence" value="ECO:0007669"/>
    <property type="project" value="TreeGrafter"/>
</dbReference>
<evidence type="ECO:0000259" key="4">
    <source>
        <dbReference type="SMART" id="SM00478"/>
    </source>
</evidence>
<dbReference type="GO" id="GO:0006285">
    <property type="term" value="P:base-excision repair, AP site formation"/>
    <property type="evidence" value="ECO:0007669"/>
    <property type="project" value="TreeGrafter"/>
</dbReference>
<dbReference type="FunFam" id="1.10.340.30:FF:000004">
    <property type="entry name" value="DNA-3-methyladenine glycosylase II"/>
    <property type="match status" value="1"/>
</dbReference>